<dbReference type="PANTHER" id="PTHR10151:SF120">
    <property type="entry name" value="BIS(5'-ADENOSYL)-TRIPHOSPHATASE"/>
    <property type="match status" value="1"/>
</dbReference>
<accession>A0AAP7GUP4</accession>
<keyword evidence="1" id="KW-0732">Signal</keyword>
<gene>
    <name evidence="2" type="ORF">A9K56_00565</name>
</gene>
<dbReference type="GO" id="GO:0016787">
    <property type="term" value="F:hydrolase activity"/>
    <property type="evidence" value="ECO:0007669"/>
    <property type="project" value="UniProtKB-ARBA"/>
</dbReference>
<dbReference type="AlphaFoldDB" id="A0AAP7GUP4"/>
<dbReference type="Gene3D" id="3.40.720.10">
    <property type="entry name" value="Alkaline Phosphatase, subunit A"/>
    <property type="match status" value="1"/>
</dbReference>
<protein>
    <submittedName>
        <fullName evidence="2">Phosphodiesterase</fullName>
    </submittedName>
</protein>
<comment type="caution">
    <text evidence="2">The sequence shown here is derived from an EMBL/GenBank/DDBJ whole genome shotgun (WGS) entry which is preliminary data.</text>
</comment>
<reference evidence="2 3" key="1">
    <citation type="submission" date="2016-05" db="EMBL/GenBank/DDBJ databases">
        <title>Draft Genome Sequences of Stenotrophomonas maltophilia Strains Sm32COP, Sm41DVV, Sm46PAILV, SmF3, SmF22, SmSOFb1 and SmCVFa1, Isolated from Different Manures, in France.</title>
        <authorList>
            <person name="Nazaret S."/>
            <person name="Bodilis J."/>
        </authorList>
    </citation>
    <scope>NUCLEOTIDE SEQUENCE [LARGE SCALE GENOMIC DNA]</scope>
    <source>
        <strain evidence="2 3">Sm41DVV</strain>
    </source>
</reference>
<proteinExistence type="predicted"/>
<dbReference type="CDD" id="cd16018">
    <property type="entry name" value="Enpp"/>
    <property type="match status" value="1"/>
</dbReference>
<dbReference type="InterPro" id="IPR017850">
    <property type="entry name" value="Alkaline_phosphatase_core_sf"/>
</dbReference>
<sequence length="416" mass="45202">MTPVRLTCALALLLPLAACTTAPAPTATVSTPAATAAPPKLLLISIDGLRADALDRGLTPNLQRMIDSGVRARWMTPSYPSLTFPNHYTIVTGLRPDHHGIIHNAMDDASLGSFALSNREAVTRSDWWGGEPIWVSAEKAGVRSATWSWPGSEAEIKGVRPSQWLAYNDKEPFEQRVQTVLGWLARSDAEAPRLATLYMEHVDKAGHHHGPQSQQYTAAIVRADQVVGQVLDGLQQRGLTATTNVIVVSDHGMAAVGDGQVIATESMVDPAIARNVSQGQSVGFAPVAGREAEAERALLGRHAHYECWKKENLPARWHYGTHPRIPAIVCQMDEGWDALTRDWIARRDRRDGGSHGYDPALPSMRAVFVASGPSFRQGLLIDGFDNVDVYPLLAHLLQVPAAPNDGNAETLKQTLR</sequence>
<feature type="chain" id="PRO_5042910516" evidence="1">
    <location>
        <begin position="25"/>
        <end position="416"/>
    </location>
</feature>
<name>A0AAP7GUP4_STEMA</name>
<evidence type="ECO:0000313" key="2">
    <source>
        <dbReference type="EMBL" id="OBU63240.1"/>
    </source>
</evidence>
<evidence type="ECO:0000313" key="3">
    <source>
        <dbReference type="Proteomes" id="UP000092125"/>
    </source>
</evidence>
<dbReference type="Pfam" id="PF01663">
    <property type="entry name" value="Phosphodiest"/>
    <property type="match status" value="1"/>
</dbReference>
<dbReference type="RefSeq" id="WP_065181154.1">
    <property type="nucleotide sequence ID" value="NZ_LYVI01000001.1"/>
</dbReference>
<organism evidence="2 3">
    <name type="scientific">Stenotrophomonas maltophilia</name>
    <name type="common">Pseudomonas maltophilia</name>
    <name type="synonym">Xanthomonas maltophilia</name>
    <dbReference type="NCBI Taxonomy" id="40324"/>
    <lineage>
        <taxon>Bacteria</taxon>
        <taxon>Pseudomonadati</taxon>
        <taxon>Pseudomonadota</taxon>
        <taxon>Gammaproteobacteria</taxon>
        <taxon>Lysobacterales</taxon>
        <taxon>Lysobacteraceae</taxon>
        <taxon>Stenotrophomonas</taxon>
        <taxon>Stenotrophomonas maltophilia group</taxon>
    </lineage>
</organism>
<dbReference type="Proteomes" id="UP000092125">
    <property type="component" value="Unassembled WGS sequence"/>
</dbReference>
<evidence type="ECO:0000256" key="1">
    <source>
        <dbReference type="SAM" id="SignalP"/>
    </source>
</evidence>
<dbReference type="InterPro" id="IPR002591">
    <property type="entry name" value="Phosphodiest/P_Trfase"/>
</dbReference>
<feature type="signal peptide" evidence="1">
    <location>
        <begin position="1"/>
        <end position="24"/>
    </location>
</feature>
<dbReference type="Gene3D" id="3.30.1360.180">
    <property type="match status" value="1"/>
</dbReference>
<dbReference type="PANTHER" id="PTHR10151">
    <property type="entry name" value="ECTONUCLEOTIDE PYROPHOSPHATASE/PHOSPHODIESTERASE"/>
    <property type="match status" value="1"/>
</dbReference>
<dbReference type="SUPFAM" id="SSF53649">
    <property type="entry name" value="Alkaline phosphatase-like"/>
    <property type="match status" value="1"/>
</dbReference>
<dbReference type="EMBL" id="LYVI01000001">
    <property type="protein sequence ID" value="OBU63240.1"/>
    <property type="molecule type" value="Genomic_DNA"/>
</dbReference>